<organism evidence="7">
    <name type="scientific">Bacteroides intestinalis</name>
    <dbReference type="NCBI Taxonomy" id="329854"/>
    <lineage>
        <taxon>Bacteria</taxon>
        <taxon>Pseudomonadati</taxon>
        <taxon>Bacteroidota</taxon>
        <taxon>Bacteroidia</taxon>
        <taxon>Bacteroidales</taxon>
        <taxon>Bacteroidaceae</taxon>
        <taxon>Bacteroides</taxon>
    </lineage>
</organism>
<keyword evidence="3" id="KW-0106">Calcium</keyword>
<comment type="cofactor">
    <cofactor evidence="1">
        <name>Ca(2+)</name>
        <dbReference type="ChEBI" id="CHEBI:29108"/>
    </cofactor>
</comment>
<dbReference type="GO" id="GO:0000224">
    <property type="term" value="F:peptide-N4-(N-acetyl-beta-glucosaminyl)asparagine amidase activity"/>
    <property type="evidence" value="ECO:0007669"/>
    <property type="project" value="TreeGrafter"/>
</dbReference>
<dbReference type="InterPro" id="IPR050883">
    <property type="entry name" value="PNGase"/>
</dbReference>
<dbReference type="InterPro" id="IPR008928">
    <property type="entry name" value="6-hairpin_glycosidase_sf"/>
</dbReference>
<comment type="caution">
    <text evidence="7">The sequence shown here is derived from an EMBL/GenBank/DDBJ whole genome shotgun (WGS) entry which is preliminary data.</text>
</comment>
<dbReference type="FunFam" id="1.20.1050.60:FF:000001">
    <property type="entry name" value="Putative alpha-1,2-mannosidase"/>
    <property type="match status" value="1"/>
</dbReference>
<dbReference type="SUPFAM" id="SSF48208">
    <property type="entry name" value="Six-hairpin glycosidases"/>
    <property type="match status" value="1"/>
</dbReference>
<sequence>MYLSCANFSIIILKREAFCDMKARIHAYKRNMEILRTFMSEIHNKRFPEHAIFVSKISYNHYTKMKKKLLLLSFLLGINGALFSQTKKSVVDYVNPLVGTDSSFELSNGNTYPAIAMPWGMNFWTPQTGKMGEGWTYTYASNRIRGFKQTHQPSPWINDYGQFAIMPITGEPVFDQDKRASWFNHKSEVSTPYYYRAFLSDHNITTEIVPTERAAIFRFTFPESKDSYVVIDAFDNGSYVKVVPAENKIIGYTTKNSGGVPANFKNYFTITFDKPFTYSATVSNGEIKVGQPDVKENHAGAIIGFATRKGEKVCARIASSFISPEQAEQNLKELGSMNLEELKLKGKERWNEVLGRIEVESDSEDQLRTFYSCLYRSVLFPRTFHEIDAAGNILHYSPHTGKVMPGRFFTDTGFWDSFRGELPMINLIYPSMSRQMEEGFLNAYLESGFFPEWASPGHRDCMVGNNSASVVADAYVKGNIKQNAEKMYEGLLHGANNQHPTVPSSGRMGYKEYNELGYVPSDIGQSAARTLEYAYNDWCIYQMGKKLGRPASELDIYKKRSQNYKNLFYAPYRLMSGKDRNGNFPQHFDPVEWWGPFTEGNSWHYSWSVFHDMRGLINLMGGDKNFVAMLDSVFTTPPVFGANTNTRQSLIHEMREMQVIDMGQYAHGNQPIQHMIYLYNYAGQPWKTQYWVREVMNRLYQPTPDGYCGDEDNGQTSAWYVMSALGFYSVCPGTDEYVLGAPLFRNAKIHLENGKTIEISAPLNSDENRYISDVRYKGKKYDKNYLNHSLLIKGAKIRFDMDSQPNYKRGTEPDSFPYSFSDKEK</sequence>
<dbReference type="GO" id="GO:0005829">
    <property type="term" value="C:cytosol"/>
    <property type="evidence" value="ECO:0007669"/>
    <property type="project" value="TreeGrafter"/>
</dbReference>
<protein>
    <submittedName>
        <fullName evidence="7">Putative alpha-1,2-mannosidase</fullName>
    </submittedName>
</protein>
<dbReference type="GO" id="GO:0005975">
    <property type="term" value="P:carbohydrate metabolic process"/>
    <property type="evidence" value="ECO:0007669"/>
    <property type="project" value="InterPro"/>
</dbReference>
<dbReference type="Gene3D" id="2.70.98.10">
    <property type="match status" value="1"/>
</dbReference>
<dbReference type="Gene3D" id="3.30.2080.10">
    <property type="entry name" value="GH92 mannosidase domain"/>
    <property type="match status" value="1"/>
</dbReference>
<evidence type="ECO:0000256" key="2">
    <source>
        <dbReference type="ARBA" id="ARBA00011245"/>
    </source>
</evidence>
<dbReference type="NCBIfam" id="TIGR01180">
    <property type="entry name" value="aman2_put"/>
    <property type="match status" value="1"/>
</dbReference>
<evidence type="ECO:0000259" key="5">
    <source>
        <dbReference type="Pfam" id="PF07971"/>
    </source>
</evidence>
<dbReference type="PATRIC" id="fig|329854.7.peg.1581"/>
<dbReference type="GO" id="GO:0030246">
    <property type="term" value="F:carbohydrate binding"/>
    <property type="evidence" value="ECO:0007669"/>
    <property type="project" value="InterPro"/>
</dbReference>
<evidence type="ECO:0000313" key="7">
    <source>
        <dbReference type="EMBL" id="KXT52715.1"/>
    </source>
</evidence>
<evidence type="ECO:0000259" key="6">
    <source>
        <dbReference type="Pfam" id="PF17678"/>
    </source>
</evidence>
<name>A0A139LMR3_9BACE</name>
<dbReference type="Gene3D" id="1.20.1050.60">
    <property type="entry name" value="alpha-1,2-mannosidase"/>
    <property type="match status" value="1"/>
</dbReference>
<evidence type="ECO:0000313" key="8">
    <source>
        <dbReference type="Proteomes" id="UP000070319"/>
    </source>
</evidence>
<dbReference type="PANTHER" id="PTHR12143">
    <property type="entry name" value="PEPTIDE N-GLYCANASE PNGASE -RELATED"/>
    <property type="match status" value="1"/>
</dbReference>
<dbReference type="InterPro" id="IPR014718">
    <property type="entry name" value="GH-type_carb-bd"/>
</dbReference>
<dbReference type="FunFam" id="2.70.98.10:FF:000013">
    <property type="entry name" value="Putative alpha-1,2-mannosidase"/>
    <property type="match status" value="1"/>
</dbReference>
<dbReference type="PANTHER" id="PTHR12143:SF43">
    <property type="entry name" value="PUTATIVE-RELATED"/>
    <property type="match status" value="1"/>
</dbReference>
<dbReference type="GO" id="GO:0006516">
    <property type="term" value="P:glycoprotein catabolic process"/>
    <property type="evidence" value="ECO:0007669"/>
    <property type="project" value="TreeGrafter"/>
</dbReference>
<comment type="subunit">
    <text evidence="2">Monomer.</text>
</comment>
<dbReference type="FunFam" id="1.20.1610.10:FF:000001">
    <property type="entry name" value="Putative alpha-1,2-mannosidase"/>
    <property type="match status" value="1"/>
</dbReference>
<dbReference type="Gene3D" id="1.20.1610.10">
    <property type="entry name" value="alpha-1,2-mannosidases domains"/>
    <property type="match status" value="1"/>
</dbReference>
<dbReference type="FunFam" id="3.30.2080.10:FF:000001">
    <property type="entry name" value="Alpha-1,2-mannosidase subfamily"/>
    <property type="match status" value="1"/>
</dbReference>
<dbReference type="InterPro" id="IPR041371">
    <property type="entry name" value="GH92_N"/>
</dbReference>
<evidence type="ECO:0000256" key="4">
    <source>
        <dbReference type="SAM" id="MobiDB-lite"/>
    </source>
</evidence>
<dbReference type="InterPro" id="IPR012939">
    <property type="entry name" value="Glyco_hydro_92"/>
</dbReference>
<feature type="domain" description="Glycosyl hydrolase family 92 N-terminal" evidence="6">
    <location>
        <begin position="93"/>
        <end position="320"/>
    </location>
</feature>
<proteinExistence type="predicted"/>
<reference evidence="7 8" key="1">
    <citation type="submission" date="2016-02" db="EMBL/GenBank/DDBJ databases">
        <authorList>
            <person name="Wen L."/>
            <person name="He K."/>
            <person name="Yang H."/>
        </authorList>
    </citation>
    <scope>NUCLEOTIDE SEQUENCE [LARGE SCALE GENOMIC DNA]</scope>
    <source>
        <strain evidence="7 8">KLE1704</strain>
    </source>
</reference>
<evidence type="ECO:0000256" key="3">
    <source>
        <dbReference type="ARBA" id="ARBA00022837"/>
    </source>
</evidence>
<dbReference type="Pfam" id="PF07971">
    <property type="entry name" value="Glyco_hydro_92"/>
    <property type="match status" value="1"/>
</dbReference>
<dbReference type="Pfam" id="PF17678">
    <property type="entry name" value="Glyco_hydro_92N"/>
    <property type="match status" value="1"/>
</dbReference>
<accession>A0A139LMR3</accession>
<feature type="region of interest" description="Disordered" evidence="4">
    <location>
        <begin position="804"/>
        <end position="825"/>
    </location>
</feature>
<dbReference type="AlphaFoldDB" id="A0A139LMR3"/>
<feature type="domain" description="Glycosyl hydrolase family 92" evidence="5">
    <location>
        <begin position="326"/>
        <end position="802"/>
    </location>
</feature>
<dbReference type="InterPro" id="IPR005887">
    <property type="entry name" value="GH92_a_mannosidase_put"/>
</dbReference>
<dbReference type="Proteomes" id="UP000070319">
    <property type="component" value="Unassembled WGS sequence"/>
</dbReference>
<evidence type="ECO:0000256" key="1">
    <source>
        <dbReference type="ARBA" id="ARBA00001913"/>
    </source>
</evidence>
<gene>
    <name evidence="7" type="ORF">HMPREF2531_01551</name>
</gene>
<dbReference type="EMBL" id="LTDF01000064">
    <property type="protein sequence ID" value="KXT52715.1"/>
    <property type="molecule type" value="Genomic_DNA"/>
</dbReference>